<reference evidence="5" key="2">
    <citation type="submission" date="2020-09" db="EMBL/GenBank/DDBJ databases">
        <authorList>
            <person name="Sun Q."/>
            <person name="Zhou Y."/>
        </authorList>
    </citation>
    <scope>NUCLEOTIDE SEQUENCE</scope>
    <source>
        <strain evidence="5">CGMCC 1.15320</strain>
    </source>
</reference>
<reference evidence="5" key="1">
    <citation type="journal article" date="2014" name="Int. J. Syst. Evol. Microbiol.">
        <title>Complete genome sequence of Corynebacterium casei LMG S-19264T (=DSM 44701T), isolated from a smear-ripened cheese.</title>
        <authorList>
            <consortium name="US DOE Joint Genome Institute (JGI-PGF)"/>
            <person name="Walter F."/>
            <person name="Albersmeier A."/>
            <person name="Kalinowski J."/>
            <person name="Ruckert C."/>
        </authorList>
    </citation>
    <scope>NUCLEOTIDE SEQUENCE</scope>
    <source>
        <strain evidence="5">CGMCC 1.15320</strain>
    </source>
</reference>
<organism evidence="5 6">
    <name type="scientific">Nitratireductor aestuarii</name>
    <dbReference type="NCBI Taxonomy" id="1735103"/>
    <lineage>
        <taxon>Bacteria</taxon>
        <taxon>Pseudomonadati</taxon>
        <taxon>Pseudomonadota</taxon>
        <taxon>Alphaproteobacteria</taxon>
        <taxon>Hyphomicrobiales</taxon>
        <taxon>Phyllobacteriaceae</taxon>
        <taxon>Nitratireductor</taxon>
    </lineage>
</organism>
<comment type="caution">
    <text evidence="5">The sequence shown here is derived from an EMBL/GenBank/DDBJ whole genome shotgun (WGS) entry which is preliminary data.</text>
</comment>
<dbReference type="GO" id="GO:0015276">
    <property type="term" value="F:ligand-gated monoatomic ion channel activity"/>
    <property type="evidence" value="ECO:0007669"/>
    <property type="project" value="InterPro"/>
</dbReference>
<feature type="domain" description="Ionotropic glutamate receptor C-terminal" evidence="4">
    <location>
        <begin position="30"/>
        <end position="252"/>
    </location>
</feature>
<dbReference type="Gene3D" id="3.40.190.10">
    <property type="entry name" value="Periplasmic binding protein-like II"/>
    <property type="match status" value="2"/>
</dbReference>
<protein>
    <submittedName>
        <fullName evidence="5">Polar amino acid ABC transporter substrate-binding protein</fullName>
    </submittedName>
</protein>
<accession>A0A916W9Z0</accession>
<evidence type="ECO:0000313" key="6">
    <source>
        <dbReference type="Proteomes" id="UP000636264"/>
    </source>
</evidence>
<evidence type="ECO:0000256" key="1">
    <source>
        <dbReference type="ARBA" id="ARBA00022729"/>
    </source>
</evidence>
<evidence type="ECO:0000259" key="4">
    <source>
        <dbReference type="SMART" id="SM00079"/>
    </source>
</evidence>
<evidence type="ECO:0000256" key="2">
    <source>
        <dbReference type="SAM" id="SignalP"/>
    </source>
</evidence>
<dbReference type="RefSeq" id="WP_188722565.1">
    <property type="nucleotide sequence ID" value="NZ_BMIF01000015.1"/>
</dbReference>
<dbReference type="Pfam" id="PF00497">
    <property type="entry name" value="SBP_bac_3"/>
    <property type="match status" value="1"/>
</dbReference>
<name>A0A916W9Z0_9HYPH</name>
<dbReference type="AlphaFoldDB" id="A0A916W9Z0"/>
<feature type="chain" id="PRO_5037180202" evidence="2">
    <location>
        <begin position="24"/>
        <end position="287"/>
    </location>
</feature>
<dbReference type="InterPro" id="IPR001638">
    <property type="entry name" value="Solute-binding_3/MltF_N"/>
</dbReference>
<dbReference type="Proteomes" id="UP000636264">
    <property type="component" value="Unassembled WGS sequence"/>
</dbReference>
<evidence type="ECO:0000259" key="3">
    <source>
        <dbReference type="SMART" id="SM00062"/>
    </source>
</evidence>
<gene>
    <name evidence="5" type="ORF">GCM10011385_36650</name>
</gene>
<dbReference type="PANTHER" id="PTHR35936:SF17">
    <property type="entry name" value="ARGININE-BINDING EXTRACELLULAR PROTEIN ARTP"/>
    <property type="match status" value="1"/>
</dbReference>
<evidence type="ECO:0000313" key="5">
    <source>
        <dbReference type="EMBL" id="GGA79143.1"/>
    </source>
</evidence>
<feature type="signal peptide" evidence="2">
    <location>
        <begin position="1"/>
        <end position="23"/>
    </location>
</feature>
<dbReference type="SMART" id="SM00062">
    <property type="entry name" value="PBPb"/>
    <property type="match status" value="1"/>
</dbReference>
<dbReference type="SMART" id="SM00079">
    <property type="entry name" value="PBPe"/>
    <property type="match status" value="1"/>
</dbReference>
<dbReference type="InterPro" id="IPR001320">
    <property type="entry name" value="Iontro_rcpt_C"/>
</dbReference>
<dbReference type="GO" id="GO:0016020">
    <property type="term" value="C:membrane"/>
    <property type="evidence" value="ECO:0007669"/>
    <property type="project" value="InterPro"/>
</dbReference>
<sequence length="287" mass="31326">MRKLSKILLTLTMTVGVTQAALAQDSNTPMRVASDVGFAPFTMRQPDGQVVGFIADMGAEIAKRTGRPSVEIVDVKFSAIFAGLFAKNFEFIITPLGITPQRTEEILFTEGYMQTGLGFMTKATAAPIEKLEDLKGRKIAINRGTSTDTWITNEQADTKYGFEVQRYDGSADAIQAVASGRADAYVNDLQGVQYTAKQVPNMTYAYEILQERTYSTGFRYGDEEARNKVERAIECMKQDGTLSALNVKWFGAEPAEGSAMTKVSPGYGPEGMKGWVDVAEADKPGCN</sequence>
<dbReference type="EMBL" id="BMIF01000015">
    <property type="protein sequence ID" value="GGA79143.1"/>
    <property type="molecule type" value="Genomic_DNA"/>
</dbReference>
<keyword evidence="1 2" id="KW-0732">Signal</keyword>
<dbReference type="SUPFAM" id="SSF53850">
    <property type="entry name" value="Periplasmic binding protein-like II"/>
    <property type="match status" value="1"/>
</dbReference>
<proteinExistence type="predicted"/>
<keyword evidence="6" id="KW-1185">Reference proteome</keyword>
<dbReference type="PANTHER" id="PTHR35936">
    <property type="entry name" value="MEMBRANE-BOUND LYTIC MUREIN TRANSGLYCOSYLASE F"/>
    <property type="match status" value="1"/>
</dbReference>
<feature type="domain" description="Solute-binding protein family 3/N-terminal" evidence="3">
    <location>
        <begin position="29"/>
        <end position="253"/>
    </location>
</feature>